<keyword evidence="2" id="KW-0539">Nucleus</keyword>
<dbReference type="AlphaFoldDB" id="A0AA35MF15"/>
<evidence type="ECO:0000259" key="4">
    <source>
        <dbReference type="PROSITE" id="PS50048"/>
    </source>
</evidence>
<dbReference type="PANTHER" id="PTHR47425:SF2">
    <property type="entry name" value="FARB-RELATED"/>
    <property type="match status" value="1"/>
</dbReference>
<sequence>MALNLPTAETAALAPAQDTRTSPDRDNKKRKRARKACLRCRARKVRCDVTQSGSPCMNCFLDGEQCIVTERLTKHRLAQHKWKEDTATADAGYDIGVMPDGEDQSSQAVVRSVMEELPVNEPIDIQQPPLPAALDVHSNVGGDHESRPDPCGKPGIFSTPLQNRAPCDLAHRDISRPLEVSKTTSHALYSLEELQDGRSAVQNKSLTDQLWFDSSVIYSHFSFLTMNNLSTISSQDVSFLDAQGCFRVPTKALSDDFLSAYCLHVHPFMPLLNEGDVWATLQDQRDSQGCLSLLVFQAILFASCNFVSMTTIQALGYSSAREARASFYRRAKLLHDLEAEGSPLALAQASLLLSYWSPKSTKRPSTTWLSLAIKHARDAEAHCYAKLSDPAPAAGSPEDRKLNSLKRIWWCCIVRDRLLGLITRRPTQIPRSHFNIDKYPALSHFDLIDEVDKSRVCAPDTKRELIDMMVHLVEFCIILTDVLALAFPHNDARDSGCFSTSSNEKRLYNSHECLKRWCSVVMPRIQHHSHNPIHDSVSLYSNLMKIYYYSAKMALCHYEIHSLTSYPSRLERDFMGPGMQSALGQIQRALQESTSGIIECLKELVYRQLACWLPISAVGCTVLPLVHQILDVTLAPRERSSGLDDSMVSARKDHRLSILLQAMKSFQLHYDEVDWVKEIVRHAVKLAPVDKMGQWLPTSRKPFDDWTSMLISQPRSYLRLVLAIDLSLSNGRLSQESDFPVRLRGESLAVHSALVRQTISVEAPASIRDGRATGVDSGAITSPHAGGPQYSMRETPDHGRWADADGTSSGVYKHPAERPMTAAYAASSSLSSPGYYTIGDVGMDSIFQLEEVHDTSARSSRISFDDLLQDGGSYWTEESWRDISDEERGDRDTAIALLEALEEYGSGEAPNSVHEWPKAL</sequence>
<dbReference type="InterPro" id="IPR052761">
    <property type="entry name" value="Fungal_Detox/Toxin_TFs"/>
</dbReference>
<evidence type="ECO:0000256" key="3">
    <source>
        <dbReference type="SAM" id="MobiDB-lite"/>
    </source>
</evidence>
<comment type="caution">
    <text evidence="5">The sequence shown here is derived from an EMBL/GenBank/DDBJ whole genome shotgun (WGS) entry which is preliminary data.</text>
</comment>
<dbReference type="CDD" id="cd00067">
    <property type="entry name" value="GAL4"/>
    <property type="match status" value="1"/>
</dbReference>
<dbReference type="Pfam" id="PF04082">
    <property type="entry name" value="Fungal_trans"/>
    <property type="match status" value="1"/>
</dbReference>
<dbReference type="CDD" id="cd12148">
    <property type="entry name" value="fungal_TF_MHR"/>
    <property type="match status" value="1"/>
</dbReference>
<feature type="region of interest" description="Disordered" evidence="3">
    <location>
        <begin position="770"/>
        <end position="814"/>
    </location>
</feature>
<feature type="compositionally biased region" description="Low complexity" evidence="3">
    <location>
        <begin position="1"/>
        <end position="16"/>
    </location>
</feature>
<dbReference type="SMART" id="SM00906">
    <property type="entry name" value="Fungal_trans"/>
    <property type="match status" value="1"/>
</dbReference>
<dbReference type="Proteomes" id="UP001160390">
    <property type="component" value="Unassembled WGS sequence"/>
</dbReference>
<dbReference type="GO" id="GO:0008270">
    <property type="term" value="F:zinc ion binding"/>
    <property type="evidence" value="ECO:0007669"/>
    <property type="project" value="InterPro"/>
</dbReference>
<feature type="compositionally biased region" description="Basic and acidic residues" evidence="3">
    <location>
        <begin position="794"/>
        <end position="803"/>
    </location>
</feature>
<dbReference type="PROSITE" id="PS00463">
    <property type="entry name" value="ZN2_CY6_FUNGAL_1"/>
    <property type="match status" value="1"/>
</dbReference>
<dbReference type="InterPro" id="IPR001138">
    <property type="entry name" value="Zn2Cys6_DnaBD"/>
</dbReference>
<dbReference type="PANTHER" id="PTHR47425">
    <property type="entry name" value="FARB-RELATED"/>
    <property type="match status" value="1"/>
</dbReference>
<keyword evidence="6" id="KW-1185">Reference proteome</keyword>
<dbReference type="GO" id="GO:0000981">
    <property type="term" value="F:DNA-binding transcription factor activity, RNA polymerase II-specific"/>
    <property type="evidence" value="ECO:0007669"/>
    <property type="project" value="InterPro"/>
</dbReference>
<dbReference type="Gene3D" id="4.10.240.10">
    <property type="entry name" value="Zn(2)-C6 fungal-type DNA-binding domain"/>
    <property type="match status" value="1"/>
</dbReference>
<dbReference type="InterPro" id="IPR007219">
    <property type="entry name" value="XnlR_reg_dom"/>
</dbReference>
<feature type="domain" description="Zn(2)-C6 fungal-type" evidence="4">
    <location>
        <begin position="36"/>
        <end position="68"/>
    </location>
</feature>
<proteinExistence type="predicted"/>
<accession>A0AA35MF15</accession>
<organism evidence="5 6">
    <name type="scientific">Clonostachys chloroleuca</name>
    <dbReference type="NCBI Taxonomy" id="1926264"/>
    <lineage>
        <taxon>Eukaryota</taxon>
        <taxon>Fungi</taxon>
        <taxon>Dikarya</taxon>
        <taxon>Ascomycota</taxon>
        <taxon>Pezizomycotina</taxon>
        <taxon>Sordariomycetes</taxon>
        <taxon>Hypocreomycetidae</taxon>
        <taxon>Hypocreales</taxon>
        <taxon>Bionectriaceae</taxon>
        <taxon>Clonostachys</taxon>
    </lineage>
</organism>
<dbReference type="SMART" id="SM00066">
    <property type="entry name" value="GAL4"/>
    <property type="match status" value="1"/>
</dbReference>
<dbReference type="PROSITE" id="PS50048">
    <property type="entry name" value="ZN2_CY6_FUNGAL_2"/>
    <property type="match status" value="1"/>
</dbReference>
<dbReference type="GO" id="GO:0006351">
    <property type="term" value="P:DNA-templated transcription"/>
    <property type="evidence" value="ECO:0007669"/>
    <property type="project" value="InterPro"/>
</dbReference>
<dbReference type="EMBL" id="CABFNP030001276">
    <property type="protein sequence ID" value="CAI6095965.1"/>
    <property type="molecule type" value="Genomic_DNA"/>
</dbReference>
<name>A0AA35MF15_9HYPO</name>
<dbReference type="Pfam" id="PF00172">
    <property type="entry name" value="Zn_clus"/>
    <property type="match status" value="1"/>
</dbReference>
<dbReference type="GO" id="GO:0003677">
    <property type="term" value="F:DNA binding"/>
    <property type="evidence" value="ECO:0007669"/>
    <property type="project" value="InterPro"/>
</dbReference>
<feature type="region of interest" description="Disordered" evidence="3">
    <location>
        <begin position="1"/>
        <end position="31"/>
    </location>
</feature>
<evidence type="ECO:0000256" key="1">
    <source>
        <dbReference type="ARBA" id="ARBA00022723"/>
    </source>
</evidence>
<evidence type="ECO:0000256" key="2">
    <source>
        <dbReference type="ARBA" id="ARBA00023242"/>
    </source>
</evidence>
<dbReference type="SUPFAM" id="SSF57701">
    <property type="entry name" value="Zn2/Cys6 DNA-binding domain"/>
    <property type="match status" value="1"/>
</dbReference>
<protein>
    <recommendedName>
        <fullName evidence="4">Zn(2)-C6 fungal-type domain-containing protein</fullName>
    </recommendedName>
</protein>
<dbReference type="InterPro" id="IPR036864">
    <property type="entry name" value="Zn2-C6_fun-type_DNA-bd_sf"/>
</dbReference>
<evidence type="ECO:0000313" key="5">
    <source>
        <dbReference type="EMBL" id="CAI6095965.1"/>
    </source>
</evidence>
<keyword evidence="1" id="KW-0479">Metal-binding</keyword>
<gene>
    <name evidence="5" type="ORF">CCHLO57077_00016809</name>
</gene>
<reference evidence="5" key="1">
    <citation type="submission" date="2023-01" db="EMBL/GenBank/DDBJ databases">
        <authorList>
            <person name="Piombo E."/>
        </authorList>
    </citation>
    <scope>NUCLEOTIDE SEQUENCE</scope>
</reference>
<evidence type="ECO:0000313" key="6">
    <source>
        <dbReference type="Proteomes" id="UP001160390"/>
    </source>
</evidence>